<protein>
    <submittedName>
        <fullName evidence="2 3">Uncharacterized protein</fullName>
    </submittedName>
</protein>
<reference evidence="3" key="3">
    <citation type="submission" date="2015-04" db="UniProtKB">
        <authorList>
            <consortium name="EnsemblPlants"/>
        </authorList>
    </citation>
    <scope>IDENTIFICATION</scope>
    <source>
        <strain evidence="3">cv. Jemalong A17</strain>
    </source>
</reference>
<dbReference type="AlphaFoldDB" id="G7JPY0"/>
<proteinExistence type="predicted"/>
<sequence>MRRLPPVPPSSSIPSSSSESSTNNPVIDSDSLFMGHQAVNIQTNESRIAGNVESMNSTTELELLAPLPPSMEGKNDVDKGEGSNDKQTQTLQQLKKEDETGTGSTLSGVHFDVEACRKALAKMIIVDELPFKFLEGEEFRYFVSVVQPRFPIPSRISVAIDCWDILTKEKHKLRSMFRRGD</sequence>
<dbReference type="Proteomes" id="UP000002051">
    <property type="component" value="Chromosome 4"/>
</dbReference>
<feature type="region of interest" description="Disordered" evidence="1">
    <location>
        <begin position="65"/>
        <end position="107"/>
    </location>
</feature>
<keyword evidence="4" id="KW-1185">Reference proteome</keyword>
<feature type="compositionally biased region" description="Pro residues" evidence="1">
    <location>
        <begin position="1"/>
        <end position="11"/>
    </location>
</feature>
<evidence type="ECO:0000313" key="2">
    <source>
        <dbReference type="EMBL" id="AES91209.1"/>
    </source>
</evidence>
<evidence type="ECO:0000256" key="1">
    <source>
        <dbReference type="SAM" id="MobiDB-lite"/>
    </source>
</evidence>
<dbReference type="InterPro" id="IPR053031">
    <property type="entry name" value="Cuticle_assoc_protein"/>
</dbReference>
<accession>G7JPY0</accession>
<evidence type="ECO:0000313" key="4">
    <source>
        <dbReference type="Proteomes" id="UP000002051"/>
    </source>
</evidence>
<dbReference type="EMBL" id="CM001220">
    <property type="protein sequence ID" value="AES91209.1"/>
    <property type="molecule type" value="Genomic_DNA"/>
</dbReference>
<dbReference type="HOGENOM" id="CLU_1491187_0_0_1"/>
<reference evidence="2 4" key="2">
    <citation type="journal article" date="2014" name="BMC Genomics">
        <title>An improved genome release (version Mt4.0) for the model legume Medicago truncatula.</title>
        <authorList>
            <person name="Tang H."/>
            <person name="Krishnakumar V."/>
            <person name="Bidwell S."/>
            <person name="Rosen B."/>
            <person name="Chan A."/>
            <person name="Zhou S."/>
            <person name="Gentzbittel L."/>
            <person name="Childs K.L."/>
            <person name="Yandell M."/>
            <person name="Gundlach H."/>
            <person name="Mayer K.F."/>
            <person name="Schwartz D.C."/>
            <person name="Town C.D."/>
        </authorList>
    </citation>
    <scope>GENOME REANNOTATION</scope>
    <source>
        <strain evidence="3 4">cv. Jemalong A17</strain>
    </source>
</reference>
<feature type="compositionally biased region" description="Basic and acidic residues" evidence="1">
    <location>
        <begin position="73"/>
        <end position="84"/>
    </location>
</feature>
<dbReference type="PANTHER" id="PTHR34396:SF27">
    <property type="entry name" value="OS08G0208700 PROTEIN"/>
    <property type="match status" value="1"/>
</dbReference>
<reference evidence="2 4" key="1">
    <citation type="journal article" date="2011" name="Nature">
        <title>The Medicago genome provides insight into the evolution of rhizobial symbioses.</title>
        <authorList>
            <person name="Young N.D."/>
            <person name="Debelle F."/>
            <person name="Oldroyd G.E."/>
            <person name="Geurts R."/>
            <person name="Cannon S.B."/>
            <person name="Udvardi M.K."/>
            <person name="Benedito V.A."/>
            <person name="Mayer K.F."/>
            <person name="Gouzy J."/>
            <person name="Schoof H."/>
            <person name="Van de Peer Y."/>
            <person name="Proost S."/>
            <person name="Cook D.R."/>
            <person name="Meyers B.C."/>
            <person name="Spannagl M."/>
            <person name="Cheung F."/>
            <person name="De Mita S."/>
            <person name="Krishnakumar V."/>
            <person name="Gundlach H."/>
            <person name="Zhou S."/>
            <person name="Mudge J."/>
            <person name="Bharti A.K."/>
            <person name="Murray J.D."/>
            <person name="Naoumkina M.A."/>
            <person name="Rosen B."/>
            <person name="Silverstein K.A."/>
            <person name="Tang H."/>
            <person name="Rombauts S."/>
            <person name="Zhao P.X."/>
            <person name="Zhou P."/>
            <person name="Barbe V."/>
            <person name="Bardou P."/>
            <person name="Bechner M."/>
            <person name="Bellec A."/>
            <person name="Berger A."/>
            <person name="Berges H."/>
            <person name="Bidwell S."/>
            <person name="Bisseling T."/>
            <person name="Choisne N."/>
            <person name="Couloux A."/>
            <person name="Denny R."/>
            <person name="Deshpande S."/>
            <person name="Dai X."/>
            <person name="Doyle J.J."/>
            <person name="Dudez A.M."/>
            <person name="Farmer A.D."/>
            <person name="Fouteau S."/>
            <person name="Franken C."/>
            <person name="Gibelin C."/>
            <person name="Gish J."/>
            <person name="Goldstein S."/>
            <person name="Gonzalez A.J."/>
            <person name="Green P.J."/>
            <person name="Hallab A."/>
            <person name="Hartog M."/>
            <person name="Hua A."/>
            <person name="Humphray S.J."/>
            <person name="Jeong D.H."/>
            <person name="Jing Y."/>
            <person name="Jocker A."/>
            <person name="Kenton S.M."/>
            <person name="Kim D.J."/>
            <person name="Klee K."/>
            <person name="Lai H."/>
            <person name="Lang C."/>
            <person name="Lin S."/>
            <person name="Macmil S.L."/>
            <person name="Magdelenat G."/>
            <person name="Matthews L."/>
            <person name="McCorrison J."/>
            <person name="Monaghan E.L."/>
            <person name="Mun J.H."/>
            <person name="Najar F.Z."/>
            <person name="Nicholson C."/>
            <person name="Noirot C."/>
            <person name="O'Bleness M."/>
            <person name="Paule C.R."/>
            <person name="Poulain J."/>
            <person name="Prion F."/>
            <person name="Qin B."/>
            <person name="Qu C."/>
            <person name="Retzel E.F."/>
            <person name="Riddle C."/>
            <person name="Sallet E."/>
            <person name="Samain S."/>
            <person name="Samson N."/>
            <person name="Sanders I."/>
            <person name="Saurat O."/>
            <person name="Scarpelli C."/>
            <person name="Schiex T."/>
            <person name="Segurens B."/>
            <person name="Severin A.J."/>
            <person name="Sherrier D.J."/>
            <person name="Shi R."/>
            <person name="Sims S."/>
            <person name="Singer S.R."/>
            <person name="Sinharoy S."/>
            <person name="Sterck L."/>
            <person name="Viollet A."/>
            <person name="Wang B.B."/>
            <person name="Wang K."/>
            <person name="Wang M."/>
            <person name="Wang X."/>
            <person name="Warfsmann J."/>
            <person name="Weissenbach J."/>
            <person name="White D.D."/>
            <person name="White J.D."/>
            <person name="Wiley G.B."/>
            <person name="Wincker P."/>
            <person name="Xing Y."/>
            <person name="Yang L."/>
            <person name="Yao Z."/>
            <person name="Ying F."/>
            <person name="Zhai J."/>
            <person name="Zhou L."/>
            <person name="Zuber A."/>
            <person name="Denarie J."/>
            <person name="Dixon R.A."/>
            <person name="May G.D."/>
            <person name="Schwartz D.C."/>
            <person name="Rogers J."/>
            <person name="Quetier F."/>
            <person name="Town C.D."/>
            <person name="Roe B.A."/>
        </authorList>
    </citation>
    <scope>NUCLEOTIDE SEQUENCE [LARGE SCALE GENOMIC DNA]</scope>
    <source>
        <strain evidence="2">A17</strain>
        <strain evidence="3 4">cv. Jemalong A17</strain>
    </source>
</reference>
<dbReference type="SUPFAM" id="SSF140996">
    <property type="entry name" value="Hermes dimerisation domain"/>
    <property type="match status" value="1"/>
</dbReference>
<name>G7JPY0_MEDTR</name>
<dbReference type="GO" id="GO:0006357">
    <property type="term" value="P:regulation of transcription by RNA polymerase II"/>
    <property type="evidence" value="ECO:0000318"/>
    <property type="project" value="GO_Central"/>
</dbReference>
<dbReference type="PaxDb" id="3880-AES91209"/>
<feature type="compositionally biased region" description="Low complexity" evidence="1">
    <location>
        <begin position="12"/>
        <end position="21"/>
    </location>
</feature>
<dbReference type="EnsemblPlants" id="AES91209">
    <property type="protein sequence ID" value="AES91209"/>
    <property type="gene ID" value="MTR_4g107900"/>
</dbReference>
<dbReference type="PANTHER" id="PTHR34396">
    <property type="entry name" value="OS03G0264950 PROTEIN-RELATED"/>
    <property type="match status" value="1"/>
</dbReference>
<evidence type="ECO:0000313" key="3">
    <source>
        <dbReference type="EnsemblPlants" id="AES91209"/>
    </source>
</evidence>
<dbReference type="GO" id="GO:0005634">
    <property type="term" value="C:nucleus"/>
    <property type="evidence" value="ECO:0000318"/>
    <property type="project" value="GO_Central"/>
</dbReference>
<dbReference type="eggNOG" id="KOG1121">
    <property type="taxonomic scope" value="Eukaryota"/>
</dbReference>
<gene>
    <name evidence="2" type="ordered locus">MTR_4g107900</name>
</gene>
<organism evidence="2 4">
    <name type="scientific">Medicago truncatula</name>
    <name type="common">Barrel medic</name>
    <name type="synonym">Medicago tribuloides</name>
    <dbReference type="NCBI Taxonomy" id="3880"/>
    <lineage>
        <taxon>Eukaryota</taxon>
        <taxon>Viridiplantae</taxon>
        <taxon>Streptophyta</taxon>
        <taxon>Embryophyta</taxon>
        <taxon>Tracheophyta</taxon>
        <taxon>Spermatophyta</taxon>
        <taxon>Magnoliopsida</taxon>
        <taxon>eudicotyledons</taxon>
        <taxon>Gunneridae</taxon>
        <taxon>Pentapetalae</taxon>
        <taxon>rosids</taxon>
        <taxon>fabids</taxon>
        <taxon>Fabales</taxon>
        <taxon>Fabaceae</taxon>
        <taxon>Papilionoideae</taxon>
        <taxon>50 kb inversion clade</taxon>
        <taxon>NPAAA clade</taxon>
        <taxon>Hologalegina</taxon>
        <taxon>IRL clade</taxon>
        <taxon>Trifolieae</taxon>
        <taxon>Medicago</taxon>
    </lineage>
</organism>
<feature type="region of interest" description="Disordered" evidence="1">
    <location>
        <begin position="1"/>
        <end position="33"/>
    </location>
</feature>